<name>A0A645ISU6_9ZZZZ</name>
<organism evidence="2">
    <name type="scientific">bioreactor metagenome</name>
    <dbReference type="NCBI Taxonomy" id="1076179"/>
    <lineage>
        <taxon>unclassified sequences</taxon>
        <taxon>metagenomes</taxon>
        <taxon>ecological metagenomes</taxon>
    </lineage>
</organism>
<sequence length="80" mass="8381">MPQGGGSHGQHRLNAHGNEQRGDHGNGQAKASKTLQNGGEHPGLQNEQPTFIVHHAIQAGGDGTDAPHLVNQVVNKDARP</sequence>
<gene>
    <name evidence="2" type="ORF">SDC9_202118</name>
</gene>
<dbReference type="EMBL" id="VSSQ01122685">
    <property type="protein sequence ID" value="MPN54448.1"/>
    <property type="molecule type" value="Genomic_DNA"/>
</dbReference>
<reference evidence="2" key="1">
    <citation type="submission" date="2019-08" db="EMBL/GenBank/DDBJ databases">
        <authorList>
            <person name="Kucharzyk K."/>
            <person name="Murdoch R.W."/>
            <person name="Higgins S."/>
            <person name="Loffler F."/>
        </authorList>
    </citation>
    <scope>NUCLEOTIDE SEQUENCE</scope>
</reference>
<evidence type="ECO:0000256" key="1">
    <source>
        <dbReference type="SAM" id="MobiDB-lite"/>
    </source>
</evidence>
<accession>A0A645ISU6</accession>
<dbReference type="AlphaFoldDB" id="A0A645ISU6"/>
<proteinExistence type="predicted"/>
<feature type="region of interest" description="Disordered" evidence="1">
    <location>
        <begin position="1"/>
        <end position="52"/>
    </location>
</feature>
<protein>
    <submittedName>
        <fullName evidence="2">Uncharacterized protein</fullName>
    </submittedName>
</protein>
<comment type="caution">
    <text evidence="2">The sequence shown here is derived from an EMBL/GenBank/DDBJ whole genome shotgun (WGS) entry which is preliminary data.</text>
</comment>
<evidence type="ECO:0000313" key="2">
    <source>
        <dbReference type="EMBL" id="MPN54448.1"/>
    </source>
</evidence>